<dbReference type="Proteomes" id="UP000005237">
    <property type="component" value="Unassembled WGS sequence"/>
</dbReference>
<accession>A0A8R1IPN9</accession>
<keyword evidence="5" id="KW-0418">Kinase</keyword>
<feature type="region of interest" description="Disordered" evidence="9">
    <location>
        <begin position="1"/>
        <end position="52"/>
    </location>
</feature>
<evidence type="ECO:0000256" key="3">
    <source>
        <dbReference type="ARBA" id="ARBA00022679"/>
    </source>
</evidence>
<evidence type="ECO:0000256" key="5">
    <source>
        <dbReference type="ARBA" id="ARBA00022777"/>
    </source>
</evidence>
<dbReference type="GO" id="GO:0005737">
    <property type="term" value="C:cytoplasm"/>
    <property type="evidence" value="ECO:0007669"/>
    <property type="project" value="TreeGrafter"/>
</dbReference>
<keyword evidence="3" id="KW-0808">Transferase</keyword>
<feature type="region of interest" description="Disordered" evidence="9">
    <location>
        <begin position="122"/>
        <end position="142"/>
    </location>
</feature>
<evidence type="ECO:0000256" key="4">
    <source>
        <dbReference type="ARBA" id="ARBA00022741"/>
    </source>
</evidence>
<name>A0A8R1IPN9_CAEJA</name>
<evidence type="ECO:0000256" key="6">
    <source>
        <dbReference type="ARBA" id="ARBA00022840"/>
    </source>
</evidence>
<dbReference type="AlphaFoldDB" id="A0A8R1IPN9"/>
<evidence type="ECO:0000256" key="2">
    <source>
        <dbReference type="ARBA" id="ARBA00022527"/>
    </source>
</evidence>
<keyword evidence="2" id="KW-0723">Serine/threonine-protein kinase</keyword>
<protein>
    <recommendedName>
        <fullName evidence="1">non-specific serine/threonine protein kinase</fullName>
        <ecNumber evidence="1">2.7.11.1</ecNumber>
    </recommendedName>
</protein>
<sequence length="142" mass="17117">MDRELEQLNGTYAKEKMRVRSSQNNELDKRKKEIDDGEKKLKKTKSGQNQQQMKLYCGQQLKEYKHNKEAQKTRLRSLNMPRSAYENAMKDVKMELNRVKNARETEFDEKLRTEMEEEMMGYQRKQLGSLHQLEERLDDEVR</sequence>
<dbReference type="PANTHER" id="PTHR47167">
    <property type="entry name" value="SERINE/THREONINE-PROTEIN KINASE TAO1-LIKE PROTEIN"/>
    <property type="match status" value="1"/>
</dbReference>
<keyword evidence="6" id="KW-0067">ATP-binding</keyword>
<evidence type="ECO:0000313" key="10">
    <source>
        <dbReference type="EnsemblMetazoa" id="CJA37238.1"/>
    </source>
</evidence>
<reference evidence="11" key="1">
    <citation type="submission" date="2010-08" db="EMBL/GenBank/DDBJ databases">
        <authorList>
            <consortium name="Caenorhabditis japonica Sequencing Consortium"/>
            <person name="Wilson R.K."/>
        </authorList>
    </citation>
    <scope>NUCLEOTIDE SEQUENCE [LARGE SCALE GENOMIC DNA]</scope>
    <source>
        <strain evidence="11">DF5081</strain>
    </source>
</reference>
<dbReference type="PANTHER" id="PTHR47167:SF4">
    <property type="entry name" value="SERINE_THREONINE-PROTEIN KINASE TAO"/>
    <property type="match status" value="1"/>
</dbReference>
<comment type="catalytic activity">
    <reaction evidence="8">
        <text>L-seryl-[protein] + ATP = O-phospho-L-seryl-[protein] + ADP + H(+)</text>
        <dbReference type="Rhea" id="RHEA:17989"/>
        <dbReference type="Rhea" id="RHEA-COMP:9863"/>
        <dbReference type="Rhea" id="RHEA-COMP:11604"/>
        <dbReference type="ChEBI" id="CHEBI:15378"/>
        <dbReference type="ChEBI" id="CHEBI:29999"/>
        <dbReference type="ChEBI" id="CHEBI:30616"/>
        <dbReference type="ChEBI" id="CHEBI:83421"/>
        <dbReference type="ChEBI" id="CHEBI:456216"/>
        <dbReference type="EC" id="2.7.11.1"/>
    </reaction>
</comment>
<evidence type="ECO:0000256" key="7">
    <source>
        <dbReference type="ARBA" id="ARBA00047899"/>
    </source>
</evidence>
<keyword evidence="4" id="KW-0547">Nucleotide-binding</keyword>
<keyword evidence="11" id="KW-1185">Reference proteome</keyword>
<proteinExistence type="predicted"/>
<evidence type="ECO:0000256" key="8">
    <source>
        <dbReference type="ARBA" id="ARBA00048679"/>
    </source>
</evidence>
<dbReference type="GO" id="GO:0005524">
    <property type="term" value="F:ATP binding"/>
    <property type="evidence" value="ECO:0007669"/>
    <property type="project" value="UniProtKB-KW"/>
</dbReference>
<evidence type="ECO:0000313" key="11">
    <source>
        <dbReference type="Proteomes" id="UP000005237"/>
    </source>
</evidence>
<dbReference type="EC" id="2.7.11.1" evidence="1"/>
<dbReference type="InterPro" id="IPR051234">
    <property type="entry name" value="TAO_STE20_kinase"/>
</dbReference>
<dbReference type="GO" id="GO:0004674">
    <property type="term" value="F:protein serine/threonine kinase activity"/>
    <property type="evidence" value="ECO:0007669"/>
    <property type="project" value="UniProtKB-KW"/>
</dbReference>
<organism evidence="10 11">
    <name type="scientific">Caenorhabditis japonica</name>
    <dbReference type="NCBI Taxonomy" id="281687"/>
    <lineage>
        <taxon>Eukaryota</taxon>
        <taxon>Metazoa</taxon>
        <taxon>Ecdysozoa</taxon>
        <taxon>Nematoda</taxon>
        <taxon>Chromadorea</taxon>
        <taxon>Rhabditida</taxon>
        <taxon>Rhabditina</taxon>
        <taxon>Rhabditomorpha</taxon>
        <taxon>Rhabditoidea</taxon>
        <taxon>Rhabditidae</taxon>
        <taxon>Peloderinae</taxon>
        <taxon>Caenorhabditis</taxon>
    </lineage>
</organism>
<comment type="catalytic activity">
    <reaction evidence="7">
        <text>L-threonyl-[protein] + ATP = O-phospho-L-threonyl-[protein] + ADP + H(+)</text>
        <dbReference type="Rhea" id="RHEA:46608"/>
        <dbReference type="Rhea" id="RHEA-COMP:11060"/>
        <dbReference type="Rhea" id="RHEA-COMP:11605"/>
        <dbReference type="ChEBI" id="CHEBI:15378"/>
        <dbReference type="ChEBI" id="CHEBI:30013"/>
        <dbReference type="ChEBI" id="CHEBI:30616"/>
        <dbReference type="ChEBI" id="CHEBI:61977"/>
        <dbReference type="ChEBI" id="CHEBI:456216"/>
        <dbReference type="EC" id="2.7.11.1"/>
    </reaction>
</comment>
<reference evidence="10" key="2">
    <citation type="submission" date="2022-06" db="UniProtKB">
        <authorList>
            <consortium name="EnsemblMetazoa"/>
        </authorList>
    </citation>
    <scope>IDENTIFICATION</scope>
    <source>
        <strain evidence="10">DF5081</strain>
    </source>
</reference>
<dbReference type="EnsemblMetazoa" id="CJA37238.1">
    <property type="protein sequence ID" value="CJA37238.1"/>
    <property type="gene ID" value="WBGene00213085"/>
</dbReference>
<evidence type="ECO:0000256" key="9">
    <source>
        <dbReference type="SAM" id="MobiDB-lite"/>
    </source>
</evidence>
<feature type="compositionally biased region" description="Basic and acidic residues" evidence="9">
    <location>
        <begin position="132"/>
        <end position="142"/>
    </location>
</feature>
<evidence type="ECO:0000256" key="1">
    <source>
        <dbReference type="ARBA" id="ARBA00012513"/>
    </source>
</evidence>
<feature type="compositionally biased region" description="Basic and acidic residues" evidence="9">
    <location>
        <begin position="26"/>
        <end position="39"/>
    </location>
</feature>